<dbReference type="PANTHER" id="PTHR15832:SF3">
    <property type="entry name" value="SH2 DOMAIN-CONTAINING PROTEIN 5"/>
    <property type="match status" value="1"/>
</dbReference>
<reference evidence="2" key="1">
    <citation type="submission" date="2022-03" db="EMBL/GenBank/DDBJ databases">
        <authorList>
            <person name="Alioto T."/>
            <person name="Alioto T."/>
            <person name="Gomez Garrido J."/>
        </authorList>
    </citation>
    <scope>NUCLEOTIDE SEQUENCE</scope>
</reference>
<feature type="domain" description="PID" evidence="1">
    <location>
        <begin position="25"/>
        <end position="141"/>
    </location>
</feature>
<accession>A0AAD1WKY4</accession>
<protein>
    <submittedName>
        <fullName evidence="2">SH2 domain-containing 5 isoform X1</fullName>
    </submittedName>
</protein>
<organism evidence="2 3">
    <name type="scientific">Pelobates cultripes</name>
    <name type="common">Western spadefoot toad</name>
    <dbReference type="NCBI Taxonomy" id="61616"/>
    <lineage>
        <taxon>Eukaryota</taxon>
        <taxon>Metazoa</taxon>
        <taxon>Chordata</taxon>
        <taxon>Craniata</taxon>
        <taxon>Vertebrata</taxon>
        <taxon>Euteleostomi</taxon>
        <taxon>Amphibia</taxon>
        <taxon>Batrachia</taxon>
        <taxon>Anura</taxon>
        <taxon>Pelobatoidea</taxon>
        <taxon>Pelobatidae</taxon>
        <taxon>Pelobates</taxon>
    </lineage>
</organism>
<dbReference type="InterPro" id="IPR006020">
    <property type="entry name" value="PTB/PI_dom"/>
</dbReference>
<name>A0AAD1WKY4_PELCU</name>
<evidence type="ECO:0000259" key="1">
    <source>
        <dbReference type="PROSITE" id="PS01179"/>
    </source>
</evidence>
<evidence type="ECO:0000313" key="2">
    <source>
        <dbReference type="EMBL" id="CAH2318496.1"/>
    </source>
</evidence>
<dbReference type="PROSITE" id="PS01179">
    <property type="entry name" value="PID"/>
    <property type="match status" value="1"/>
</dbReference>
<dbReference type="PANTHER" id="PTHR15832">
    <property type="entry name" value="SHC (SRC HOMOLOGY DOMAIN C-TERMINAL) ADAPTOR HOMOLOG"/>
    <property type="match status" value="1"/>
</dbReference>
<gene>
    <name evidence="2" type="ORF">PECUL_23A054061</name>
</gene>
<keyword evidence="3" id="KW-1185">Reference proteome</keyword>
<dbReference type="Pfam" id="PF00640">
    <property type="entry name" value="PID"/>
    <property type="match status" value="1"/>
</dbReference>
<proteinExistence type="predicted"/>
<dbReference type="SUPFAM" id="SSF50729">
    <property type="entry name" value="PH domain-like"/>
    <property type="match status" value="1"/>
</dbReference>
<dbReference type="InterPro" id="IPR011993">
    <property type="entry name" value="PH-like_dom_sf"/>
</dbReference>
<dbReference type="Proteomes" id="UP001295444">
    <property type="component" value="Chromosome 10"/>
</dbReference>
<evidence type="ECO:0000313" key="3">
    <source>
        <dbReference type="Proteomes" id="UP001295444"/>
    </source>
</evidence>
<dbReference type="AlphaFoldDB" id="A0AAD1WKY4"/>
<dbReference type="Gene3D" id="2.30.29.30">
    <property type="entry name" value="Pleckstrin-homology domain (PH domain)/Phosphotyrosine-binding domain (PTB)"/>
    <property type="match status" value="1"/>
</dbReference>
<sequence>MRKRPGRARSPGTAHDEVLIKFTEYVGSFAVKESDWRKRVWIIEEQMRSLKDCPRRRAVILRFCLQGVKMYDAENEILLMAHALRRIQYTTCRPEDCQFAFVSHNPQSSSHQLFCHLFAVSQPYEAHGLNLLLCRSFQLEYLVRHPEVRDVEPSTVQTAFKTPQRKASEEDFVRKPLDPGLVSQNINALISFRHLPRTEHYDSSSSHVSKATRIPRSSSLESPYCSPTLVRKKAIRSKVLRSGAYRSPNYESLLQRETEEQSPPGNHQASILFLSKCYSQTCANPGCMWTIVNNRQ</sequence>
<dbReference type="GO" id="GO:0014069">
    <property type="term" value="C:postsynaptic density"/>
    <property type="evidence" value="ECO:0007669"/>
    <property type="project" value="TreeGrafter"/>
</dbReference>
<dbReference type="EMBL" id="OW240921">
    <property type="protein sequence ID" value="CAH2318496.1"/>
    <property type="molecule type" value="Genomic_DNA"/>
</dbReference>